<evidence type="ECO:0000259" key="3">
    <source>
        <dbReference type="Pfam" id="PF00496"/>
    </source>
</evidence>
<dbReference type="GO" id="GO:0042597">
    <property type="term" value="C:periplasmic space"/>
    <property type="evidence" value="ECO:0007669"/>
    <property type="project" value="UniProtKB-ARBA"/>
</dbReference>
<feature type="region of interest" description="Disordered" evidence="1">
    <location>
        <begin position="26"/>
        <end position="66"/>
    </location>
</feature>
<feature type="domain" description="Solute-binding protein family 5" evidence="3">
    <location>
        <begin position="107"/>
        <end position="491"/>
    </location>
</feature>
<dbReference type="Gene3D" id="3.10.105.10">
    <property type="entry name" value="Dipeptide-binding Protein, Domain 3"/>
    <property type="match status" value="1"/>
</dbReference>
<dbReference type="AlphaFoldDB" id="A0A1H2JBZ0"/>
<dbReference type="GO" id="GO:0043190">
    <property type="term" value="C:ATP-binding cassette (ABC) transporter complex"/>
    <property type="evidence" value="ECO:0007669"/>
    <property type="project" value="InterPro"/>
</dbReference>
<proteinExistence type="predicted"/>
<dbReference type="Gene3D" id="3.90.76.10">
    <property type="entry name" value="Dipeptide-binding Protein, Domain 1"/>
    <property type="match status" value="1"/>
</dbReference>
<dbReference type="GO" id="GO:1904680">
    <property type="term" value="F:peptide transmembrane transporter activity"/>
    <property type="evidence" value="ECO:0007669"/>
    <property type="project" value="TreeGrafter"/>
</dbReference>
<organism evidence="4 5">
    <name type="scientific">Jiangella alkaliphila</name>
    <dbReference type="NCBI Taxonomy" id="419479"/>
    <lineage>
        <taxon>Bacteria</taxon>
        <taxon>Bacillati</taxon>
        <taxon>Actinomycetota</taxon>
        <taxon>Actinomycetes</taxon>
        <taxon>Jiangellales</taxon>
        <taxon>Jiangellaceae</taxon>
        <taxon>Jiangella</taxon>
    </lineage>
</organism>
<reference evidence="5" key="1">
    <citation type="submission" date="2016-10" db="EMBL/GenBank/DDBJ databases">
        <authorList>
            <person name="Varghese N."/>
            <person name="Submissions S."/>
        </authorList>
    </citation>
    <scope>NUCLEOTIDE SEQUENCE [LARGE SCALE GENOMIC DNA]</scope>
    <source>
        <strain evidence="5">DSM 45079</strain>
    </source>
</reference>
<dbReference type="Gene3D" id="3.40.190.10">
    <property type="entry name" value="Periplasmic binding protein-like II"/>
    <property type="match status" value="1"/>
</dbReference>
<feature type="signal peptide" evidence="2">
    <location>
        <begin position="1"/>
        <end position="20"/>
    </location>
</feature>
<sequence length="589" mass="62792">MTTKRRGMAFFAVLTAGALALSACGGDDDDSNGSGSGDTESPGDSSGGGGPITVASDAEFTSYNGNSETGNGTWNAFVLNGVLDGFWDYGPQGEVVRNEAFGTYDVTSEDPLTVHYTFAEDAVWSDGEPIDCDDLLLEWATQGAGYETAEIGEDGNPIPLFRVPGTTGYDLVAKPTCQPGDKEVDYVYSEPFADWQQLTNTNMLPAHIVAEQAGITAEDLVTAIQNDDLAALAPVAEFWNTGWDMGPGALLDPAQIPSSGPYTIDSWEAGQSLTLVANESYYGDAPATDTIVIRFIPQDQQVQALANGEVDVIAPQVNVDLVASLEALGDQITMITGDEMTWEHLDFNQTPGAVMADPTLRQAFAMCVPRQQIVENLIAPANPEAVVMNLREFFPWDPEYDQVVGEAYGGEYDEPDIDGAAALIDAAGATGTQIRILRSDPNPRRADTVAAIKASCDQAGFEIIDTPTPDLGAGITDVTSYEVALFAWAGSGVLTSGASLYRTAEGQNPYGYSNPDVDAAWDELVVTTDEARQVELLTEIETNLWADLFSIPLYAHPGVTAHAPDIEGVQQNAAQTQVSFNVEEWARTS</sequence>
<feature type="chain" id="PRO_5039026755" evidence="2">
    <location>
        <begin position="21"/>
        <end position="589"/>
    </location>
</feature>
<name>A0A1H2JBZ0_9ACTN</name>
<dbReference type="PIRSF" id="PIRSF002741">
    <property type="entry name" value="MppA"/>
    <property type="match status" value="1"/>
</dbReference>
<dbReference type="EMBL" id="LT629791">
    <property type="protein sequence ID" value="SDU53944.1"/>
    <property type="molecule type" value="Genomic_DNA"/>
</dbReference>
<dbReference type="SUPFAM" id="SSF53850">
    <property type="entry name" value="Periplasmic binding protein-like II"/>
    <property type="match status" value="1"/>
</dbReference>
<dbReference type="PROSITE" id="PS51257">
    <property type="entry name" value="PROKAR_LIPOPROTEIN"/>
    <property type="match status" value="1"/>
</dbReference>
<dbReference type="GO" id="GO:0015833">
    <property type="term" value="P:peptide transport"/>
    <property type="evidence" value="ECO:0007669"/>
    <property type="project" value="TreeGrafter"/>
</dbReference>
<evidence type="ECO:0000313" key="5">
    <source>
        <dbReference type="Proteomes" id="UP000182977"/>
    </source>
</evidence>
<evidence type="ECO:0000313" key="4">
    <source>
        <dbReference type="EMBL" id="SDU53944.1"/>
    </source>
</evidence>
<keyword evidence="2" id="KW-0732">Signal</keyword>
<dbReference type="Proteomes" id="UP000182977">
    <property type="component" value="Chromosome I"/>
</dbReference>
<accession>A0A1H2JBZ0</accession>
<dbReference type="PANTHER" id="PTHR30290">
    <property type="entry name" value="PERIPLASMIC BINDING COMPONENT OF ABC TRANSPORTER"/>
    <property type="match status" value="1"/>
</dbReference>
<dbReference type="RefSeq" id="WP_197683626.1">
    <property type="nucleotide sequence ID" value="NZ_KQ061230.1"/>
</dbReference>
<dbReference type="STRING" id="419479.SAMN04488563_2530"/>
<keyword evidence="5" id="KW-1185">Reference proteome</keyword>
<evidence type="ECO:0000256" key="1">
    <source>
        <dbReference type="SAM" id="MobiDB-lite"/>
    </source>
</evidence>
<dbReference type="InterPro" id="IPR030678">
    <property type="entry name" value="Peptide/Ni-bd"/>
</dbReference>
<dbReference type="PANTHER" id="PTHR30290:SF65">
    <property type="entry name" value="MONOACYL PHOSPHATIDYLINOSITOL TETRAMANNOSIDE-BINDING PROTEIN LPQW-RELATED"/>
    <property type="match status" value="1"/>
</dbReference>
<protein>
    <submittedName>
        <fullName evidence="4">Peptide/nickel transport system substrate-binding protein</fullName>
    </submittedName>
</protein>
<dbReference type="CDD" id="cd08501">
    <property type="entry name" value="PBP2_Lpqw"/>
    <property type="match status" value="1"/>
</dbReference>
<dbReference type="InterPro" id="IPR000914">
    <property type="entry name" value="SBP_5_dom"/>
</dbReference>
<gene>
    <name evidence="4" type="ORF">SAMN04488563_2530</name>
</gene>
<dbReference type="InterPro" id="IPR039424">
    <property type="entry name" value="SBP_5"/>
</dbReference>
<dbReference type="Pfam" id="PF00496">
    <property type="entry name" value="SBP_bac_5"/>
    <property type="match status" value="1"/>
</dbReference>
<evidence type="ECO:0000256" key="2">
    <source>
        <dbReference type="SAM" id="SignalP"/>
    </source>
</evidence>